<sequence length="88" mass="9711">MEGGSVFLGFGGLLLGLVACLIAVLDPYGLILSHTLSLSEGSYAFGLWKKPPVPIYLRVYVFNVTNSDAFLKGEERLRLEEIGPYVYR</sequence>
<evidence type="ECO:0000313" key="9">
    <source>
        <dbReference type="EMBL" id="KAG8230496.1"/>
    </source>
</evidence>
<dbReference type="GO" id="GO:0005886">
    <property type="term" value="C:plasma membrane"/>
    <property type="evidence" value="ECO:0007669"/>
    <property type="project" value="UniProtKB-SubCell"/>
</dbReference>
<comment type="similarity">
    <text evidence="2">Belongs to the CD36 family.</text>
</comment>
<dbReference type="EMBL" id="KZ308490">
    <property type="protein sequence ID" value="KAG8230496.1"/>
    <property type="molecule type" value="Genomic_DNA"/>
</dbReference>
<keyword evidence="5 8" id="KW-1133">Transmembrane helix</keyword>
<dbReference type="GO" id="GO:0005044">
    <property type="term" value="F:scavenger receptor activity"/>
    <property type="evidence" value="ECO:0007669"/>
    <property type="project" value="TreeGrafter"/>
</dbReference>
<accession>A0A8K0P1W3</accession>
<keyword evidence="4 8" id="KW-0812">Transmembrane</keyword>
<comment type="caution">
    <text evidence="9">The sequence shown here is derived from an EMBL/GenBank/DDBJ whole genome shotgun (WGS) entry which is preliminary data.</text>
</comment>
<dbReference type="PANTHER" id="PTHR11923:SF67">
    <property type="entry name" value="RE68569P"/>
    <property type="match status" value="1"/>
</dbReference>
<evidence type="ECO:0000256" key="7">
    <source>
        <dbReference type="ARBA" id="ARBA00023180"/>
    </source>
</evidence>
<protein>
    <recommendedName>
        <fullName evidence="11">Scavenger receptor class B member 1</fullName>
    </recommendedName>
</protein>
<dbReference type="OrthoDB" id="18585at2759"/>
<dbReference type="PANTHER" id="PTHR11923">
    <property type="entry name" value="SCAVENGER RECEPTOR CLASS B TYPE-1 SR-B1"/>
    <property type="match status" value="1"/>
</dbReference>
<evidence type="ECO:0008006" key="11">
    <source>
        <dbReference type="Google" id="ProtNLM"/>
    </source>
</evidence>
<organism evidence="9 10">
    <name type="scientific">Ladona fulva</name>
    <name type="common">Scarce chaser dragonfly</name>
    <name type="synonym">Libellula fulva</name>
    <dbReference type="NCBI Taxonomy" id="123851"/>
    <lineage>
        <taxon>Eukaryota</taxon>
        <taxon>Metazoa</taxon>
        <taxon>Ecdysozoa</taxon>
        <taxon>Arthropoda</taxon>
        <taxon>Hexapoda</taxon>
        <taxon>Insecta</taxon>
        <taxon>Pterygota</taxon>
        <taxon>Palaeoptera</taxon>
        <taxon>Odonata</taxon>
        <taxon>Epiprocta</taxon>
        <taxon>Anisoptera</taxon>
        <taxon>Libelluloidea</taxon>
        <taxon>Libellulidae</taxon>
        <taxon>Ladona</taxon>
    </lineage>
</organism>
<keyword evidence="6 8" id="KW-0472">Membrane</keyword>
<keyword evidence="10" id="KW-1185">Reference proteome</keyword>
<dbReference type="Proteomes" id="UP000792457">
    <property type="component" value="Unassembled WGS sequence"/>
</dbReference>
<evidence type="ECO:0000256" key="1">
    <source>
        <dbReference type="ARBA" id="ARBA00004236"/>
    </source>
</evidence>
<dbReference type="AlphaFoldDB" id="A0A8K0P1W3"/>
<feature type="transmembrane region" description="Helical" evidence="8">
    <location>
        <begin position="6"/>
        <end position="25"/>
    </location>
</feature>
<comment type="subcellular location">
    <subcellularLocation>
        <location evidence="1">Cell membrane</location>
    </subcellularLocation>
</comment>
<evidence type="ECO:0000313" key="10">
    <source>
        <dbReference type="Proteomes" id="UP000792457"/>
    </source>
</evidence>
<evidence type="ECO:0000256" key="4">
    <source>
        <dbReference type="ARBA" id="ARBA00022692"/>
    </source>
</evidence>
<evidence type="ECO:0000256" key="8">
    <source>
        <dbReference type="SAM" id="Phobius"/>
    </source>
</evidence>
<dbReference type="InterPro" id="IPR002159">
    <property type="entry name" value="CD36_fam"/>
</dbReference>
<dbReference type="GO" id="GO:0005737">
    <property type="term" value="C:cytoplasm"/>
    <property type="evidence" value="ECO:0007669"/>
    <property type="project" value="TreeGrafter"/>
</dbReference>
<name>A0A8K0P1W3_LADFU</name>
<evidence type="ECO:0000256" key="5">
    <source>
        <dbReference type="ARBA" id="ARBA00022989"/>
    </source>
</evidence>
<evidence type="ECO:0000256" key="2">
    <source>
        <dbReference type="ARBA" id="ARBA00010532"/>
    </source>
</evidence>
<dbReference type="Pfam" id="PF01130">
    <property type="entry name" value="CD36"/>
    <property type="match status" value="1"/>
</dbReference>
<keyword evidence="3" id="KW-1003">Cell membrane</keyword>
<proteinExistence type="inferred from homology"/>
<gene>
    <name evidence="9" type="ORF">J437_LFUL013538</name>
</gene>
<reference evidence="9" key="1">
    <citation type="submission" date="2013-04" db="EMBL/GenBank/DDBJ databases">
        <authorList>
            <person name="Qu J."/>
            <person name="Murali S.C."/>
            <person name="Bandaranaike D."/>
            <person name="Bellair M."/>
            <person name="Blankenburg K."/>
            <person name="Chao H."/>
            <person name="Dinh H."/>
            <person name="Doddapaneni H."/>
            <person name="Downs B."/>
            <person name="Dugan-Rocha S."/>
            <person name="Elkadiri S."/>
            <person name="Gnanaolivu R.D."/>
            <person name="Hernandez B."/>
            <person name="Javaid M."/>
            <person name="Jayaseelan J.C."/>
            <person name="Lee S."/>
            <person name="Li M."/>
            <person name="Ming W."/>
            <person name="Munidasa M."/>
            <person name="Muniz J."/>
            <person name="Nguyen L."/>
            <person name="Ongeri F."/>
            <person name="Osuji N."/>
            <person name="Pu L.-L."/>
            <person name="Puazo M."/>
            <person name="Qu C."/>
            <person name="Quiroz J."/>
            <person name="Raj R."/>
            <person name="Weissenberger G."/>
            <person name="Xin Y."/>
            <person name="Zou X."/>
            <person name="Han Y."/>
            <person name="Richards S."/>
            <person name="Worley K."/>
            <person name="Muzny D."/>
            <person name="Gibbs R."/>
        </authorList>
    </citation>
    <scope>NUCLEOTIDE SEQUENCE</scope>
    <source>
        <strain evidence="9">Sampled in the wild</strain>
    </source>
</reference>
<dbReference type="PRINTS" id="PR01609">
    <property type="entry name" value="CD36FAMILY"/>
</dbReference>
<evidence type="ECO:0000256" key="6">
    <source>
        <dbReference type="ARBA" id="ARBA00023136"/>
    </source>
</evidence>
<keyword evidence="7" id="KW-0325">Glycoprotein</keyword>
<reference evidence="9" key="2">
    <citation type="submission" date="2017-10" db="EMBL/GenBank/DDBJ databases">
        <title>Ladona fulva Genome sequencing and assembly.</title>
        <authorList>
            <person name="Murali S."/>
            <person name="Richards S."/>
            <person name="Bandaranaike D."/>
            <person name="Bellair M."/>
            <person name="Blankenburg K."/>
            <person name="Chao H."/>
            <person name="Dinh H."/>
            <person name="Doddapaneni H."/>
            <person name="Dugan-Rocha S."/>
            <person name="Elkadiri S."/>
            <person name="Gnanaolivu R."/>
            <person name="Hernandez B."/>
            <person name="Skinner E."/>
            <person name="Javaid M."/>
            <person name="Lee S."/>
            <person name="Li M."/>
            <person name="Ming W."/>
            <person name="Munidasa M."/>
            <person name="Muniz J."/>
            <person name="Nguyen L."/>
            <person name="Hughes D."/>
            <person name="Osuji N."/>
            <person name="Pu L.-L."/>
            <person name="Puazo M."/>
            <person name="Qu C."/>
            <person name="Quiroz J."/>
            <person name="Raj R."/>
            <person name="Weissenberger G."/>
            <person name="Xin Y."/>
            <person name="Zou X."/>
            <person name="Han Y."/>
            <person name="Worley K."/>
            <person name="Muzny D."/>
            <person name="Gibbs R."/>
        </authorList>
    </citation>
    <scope>NUCLEOTIDE SEQUENCE</scope>
    <source>
        <strain evidence="9">Sampled in the wild</strain>
    </source>
</reference>
<evidence type="ECO:0000256" key="3">
    <source>
        <dbReference type="ARBA" id="ARBA00022475"/>
    </source>
</evidence>